<keyword evidence="7" id="KW-0472">Membrane</keyword>
<evidence type="ECO:0000256" key="6">
    <source>
        <dbReference type="PROSITE-ProRule" id="PRU00023"/>
    </source>
</evidence>
<feature type="repeat" description="ANK" evidence="6">
    <location>
        <begin position="118"/>
        <end position="150"/>
    </location>
</feature>
<feature type="transmembrane region" description="Helical" evidence="7">
    <location>
        <begin position="398"/>
        <end position="415"/>
    </location>
</feature>
<gene>
    <name evidence="9" type="ORF">VN97_g10788</name>
</gene>
<dbReference type="Gene3D" id="3.30.60.90">
    <property type="match status" value="1"/>
</dbReference>
<dbReference type="PANTHER" id="PTHR24173:SF74">
    <property type="entry name" value="ANKYRIN REPEAT DOMAIN-CONTAINING PROTEIN 16"/>
    <property type="match status" value="1"/>
</dbReference>
<organism evidence="9 10">
    <name type="scientific">Penicillium thymicola</name>
    <dbReference type="NCBI Taxonomy" id="293382"/>
    <lineage>
        <taxon>Eukaryota</taxon>
        <taxon>Fungi</taxon>
        <taxon>Dikarya</taxon>
        <taxon>Ascomycota</taxon>
        <taxon>Pezizomycotina</taxon>
        <taxon>Eurotiomycetes</taxon>
        <taxon>Eurotiomycetidae</taxon>
        <taxon>Eurotiales</taxon>
        <taxon>Aspergillaceae</taxon>
        <taxon>Penicillium</taxon>
    </lineage>
</organism>
<evidence type="ECO:0000256" key="4">
    <source>
        <dbReference type="ARBA" id="ARBA00022833"/>
    </source>
</evidence>
<evidence type="ECO:0000256" key="1">
    <source>
        <dbReference type="ARBA" id="ARBA00022723"/>
    </source>
</evidence>
<keyword evidence="1" id="KW-0479">Metal-binding</keyword>
<dbReference type="InterPro" id="IPR002110">
    <property type="entry name" value="Ankyrin_rpt"/>
</dbReference>
<dbReference type="SMART" id="SM00291">
    <property type="entry name" value="ZnF_ZZ"/>
    <property type="match status" value="1"/>
</dbReference>
<reference evidence="9" key="2">
    <citation type="journal article" date="2016" name="Fungal Biol.">
        <title>Ochratoxin A production by Penicillium thymicola.</title>
        <authorList>
            <person name="Nguyen H.D.T."/>
            <person name="McMullin D.R."/>
            <person name="Ponomareva E."/>
            <person name="Riley R."/>
            <person name="Pomraning K.R."/>
            <person name="Baker S.E."/>
            <person name="Seifert K.A."/>
        </authorList>
    </citation>
    <scope>NUCLEOTIDE SEQUENCE</scope>
    <source>
        <strain evidence="9">DAOM 180753</strain>
    </source>
</reference>
<evidence type="ECO:0000256" key="5">
    <source>
        <dbReference type="ARBA" id="ARBA00023043"/>
    </source>
</evidence>
<dbReference type="EMBL" id="LACB01000531">
    <property type="protein sequence ID" value="KAJ9482639.1"/>
    <property type="molecule type" value="Genomic_DNA"/>
</dbReference>
<reference evidence="9" key="1">
    <citation type="submission" date="2015-06" db="EMBL/GenBank/DDBJ databases">
        <authorList>
            <person name="Nguyen H."/>
        </authorList>
    </citation>
    <scope>NUCLEOTIDE SEQUENCE</scope>
    <source>
        <strain evidence="9">DAOM 180753</strain>
    </source>
</reference>
<evidence type="ECO:0000256" key="7">
    <source>
        <dbReference type="SAM" id="Phobius"/>
    </source>
</evidence>
<keyword evidence="7" id="KW-0812">Transmembrane</keyword>
<dbReference type="Gene3D" id="1.25.40.20">
    <property type="entry name" value="Ankyrin repeat-containing domain"/>
    <property type="match status" value="2"/>
</dbReference>
<dbReference type="Proteomes" id="UP001227192">
    <property type="component" value="Unassembled WGS sequence"/>
</dbReference>
<accession>A0AAI9X424</accession>
<feature type="repeat" description="ANK" evidence="6">
    <location>
        <begin position="151"/>
        <end position="183"/>
    </location>
</feature>
<dbReference type="PANTHER" id="PTHR24173">
    <property type="entry name" value="ANKYRIN REPEAT CONTAINING"/>
    <property type="match status" value="1"/>
</dbReference>
<dbReference type="PROSITE" id="PS50088">
    <property type="entry name" value="ANK_REPEAT"/>
    <property type="match status" value="4"/>
</dbReference>
<comment type="caution">
    <text evidence="9">The sequence shown here is derived from an EMBL/GenBank/DDBJ whole genome shotgun (WGS) entry which is preliminary data.</text>
</comment>
<keyword evidence="3" id="KW-0863">Zinc-finger</keyword>
<feature type="repeat" description="ANK" evidence="6">
    <location>
        <begin position="52"/>
        <end position="84"/>
    </location>
</feature>
<name>A0AAI9X424_PENTH</name>
<dbReference type="InterPro" id="IPR036770">
    <property type="entry name" value="Ankyrin_rpt-contain_sf"/>
</dbReference>
<evidence type="ECO:0000313" key="10">
    <source>
        <dbReference type="Proteomes" id="UP001227192"/>
    </source>
</evidence>
<dbReference type="GO" id="GO:0008270">
    <property type="term" value="F:zinc ion binding"/>
    <property type="evidence" value="ECO:0007669"/>
    <property type="project" value="UniProtKB-KW"/>
</dbReference>
<dbReference type="Pfam" id="PF12796">
    <property type="entry name" value="Ank_2"/>
    <property type="match status" value="2"/>
</dbReference>
<dbReference type="SMART" id="SM00248">
    <property type="entry name" value="ANK"/>
    <property type="match status" value="5"/>
</dbReference>
<feature type="repeat" description="ANK" evidence="6">
    <location>
        <begin position="19"/>
        <end position="51"/>
    </location>
</feature>
<evidence type="ECO:0000256" key="2">
    <source>
        <dbReference type="ARBA" id="ARBA00022737"/>
    </source>
</evidence>
<keyword evidence="4" id="KW-0862">Zinc</keyword>
<dbReference type="InterPro" id="IPR043145">
    <property type="entry name" value="Znf_ZZ_sf"/>
</dbReference>
<feature type="domain" description="ZZ-type" evidence="8">
    <location>
        <begin position="277"/>
        <end position="322"/>
    </location>
</feature>
<feature type="non-terminal residue" evidence="9">
    <location>
        <position position="1"/>
    </location>
</feature>
<dbReference type="SUPFAM" id="SSF57850">
    <property type="entry name" value="RING/U-box"/>
    <property type="match status" value="1"/>
</dbReference>
<proteinExistence type="predicted"/>
<dbReference type="PROSITE" id="PS50297">
    <property type="entry name" value="ANK_REP_REGION"/>
    <property type="match status" value="3"/>
</dbReference>
<evidence type="ECO:0000259" key="8">
    <source>
        <dbReference type="SMART" id="SM00291"/>
    </source>
</evidence>
<dbReference type="InterPro" id="IPR000433">
    <property type="entry name" value="Znf_ZZ"/>
</dbReference>
<keyword evidence="2" id="KW-0677">Repeat</keyword>
<dbReference type="AlphaFoldDB" id="A0AAI9X424"/>
<evidence type="ECO:0000256" key="3">
    <source>
        <dbReference type="ARBA" id="ARBA00022771"/>
    </source>
</evidence>
<keyword evidence="10" id="KW-1185">Reference proteome</keyword>
<evidence type="ECO:0000313" key="9">
    <source>
        <dbReference type="EMBL" id="KAJ9482639.1"/>
    </source>
</evidence>
<keyword evidence="7" id="KW-1133">Transmembrane helix</keyword>
<keyword evidence="5 6" id="KW-0040">ANK repeat</keyword>
<dbReference type="SUPFAM" id="SSF48403">
    <property type="entry name" value="Ankyrin repeat"/>
    <property type="match status" value="1"/>
</dbReference>
<sequence>ETVQILLGAGADVNAQGGQYGNALQAAAWLGNAETVQILLGAGADVNAQGGHFGNALQAAASRGNAETVQILLGAGADVNAQGGRYGLPLLAAIHEGYVDQVQILLHAGAHSLLADELGRTPLHIAASKNKLHILRRFPQLLSALNKRSDFLQTPLHLAVCLGHIEFAIGLLNSGADPSLPDGYGKHVMDWASGHEALLQEIHNHCPHLVFTPPDTQELSVHRSLYELIESHPYSKSKSSWPILQQLGRFFLFLGQFDNARYLFQLHLRQDASSKTDIWQISCNMCNQIITGTRFICRLCACMDICSSCVQKYPCHTRLHPNQGHEVFEVSNVPDENTQLTGLASERLTHFLSNFVYERFGQRASQSEIEVSNDTVISPALNKADLVPNLPFSSVTRIFAILFGVSAAVLGAWYFY</sequence>
<protein>
    <recommendedName>
        <fullName evidence="8">ZZ-type domain-containing protein</fullName>
    </recommendedName>
</protein>